<dbReference type="Pfam" id="PF13338">
    <property type="entry name" value="AbiEi_4"/>
    <property type="match status" value="1"/>
</dbReference>
<comment type="caution">
    <text evidence="2">The sequence shown here is derived from an EMBL/GenBank/DDBJ whole genome shotgun (WGS) entry which is preliminary data.</text>
</comment>
<dbReference type="Proteomes" id="UP000246018">
    <property type="component" value="Unassembled WGS sequence"/>
</dbReference>
<proteinExistence type="predicted"/>
<dbReference type="InterPro" id="IPR025159">
    <property type="entry name" value="AbiEi_N"/>
</dbReference>
<dbReference type="EMBL" id="QDGZ01000004">
    <property type="protein sequence ID" value="PVG82860.1"/>
    <property type="molecule type" value="Genomic_DNA"/>
</dbReference>
<evidence type="ECO:0000313" key="3">
    <source>
        <dbReference type="Proteomes" id="UP000246018"/>
    </source>
</evidence>
<accession>A0A2T8FAX9</accession>
<name>A0A2T8FAX9_9ACTN</name>
<sequence length="336" mass="37613">MYLPVRAQLASQHGLLTYAQAHRAGLTNSDLRRLLKAKRLVPVRWGVYADAEAWDALDEFRGRPMLRIRATALTLRSSAYVFSHDSAAIPQEMGAPDPRTAHVHVTRPKVHGDAVRAGVKHHRAPFIEAEVVEKDDLRMLGMARTALDMAREHGRAAGLAACDAALRAGVPRAALVECFERMGCWPESRVIRWCIENADDGAQTYLESQTREFVLELGIGTPQTQFGLHADGRTVWCDIRVHRHIFEPDGHLKYLPGNPSGLDPDAVLWEEKKRQDFVSGFKLGVSRITAFDMGAGREAAIRRVGREYADTCRRFGTDISDLALYIVTRQRRPWAS</sequence>
<evidence type="ECO:0000313" key="2">
    <source>
        <dbReference type="EMBL" id="PVG82860.1"/>
    </source>
</evidence>
<gene>
    <name evidence="2" type="ORF">DDE18_10920</name>
</gene>
<evidence type="ECO:0000259" key="1">
    <source>
        <dbReference type="Pfam" id="PF13338"/>
    </source>
</evidence>
<keyword evidence="3" id="KW-1185">Reference proteome</keyword>
<protein>
    <recommendedName>
        <fullName evidence="1">AbiEi antitoxin N-terminal domain-containing protein</fullName>
    </recommendedName>
</protein>
<dbReference type="AlphaFoldDB" id="A0A2T8FAX9"/>
<dbReference type="RefSeq" id="WP_116572291.1">
    <property type="nucleotide sequence ID" value="NZ_QDGZ01000004.1"/>
</dbReference>
<organism evidence="2 3">
    <name type="scientific">Nocardioides gansuensis</name>
    <dbReference type="NCBI Taxonomy" id="2138300"/>
    <lineage>
        <taxon>Bacteria</taxon>
        <taxon>Bacillati</taxon>
        <taxon>Actinomycetota</taxon>
        <taxon>Actinomycetes</taxon>
        <taxon>Propionibacteriales</taxon>
        <taxon>Nocardioidaceae</taxon>
        <taxon>Nocardioides</taxon>
    </lineage>
</organism>
<reference evidence="2 3" key="1">
    <citation type="submission" date="2018-04" db="EMBL/GenBank/DDBJ databases">
        <title>Genome of Nocardioides gansuensis WSJ-1.</title>
        <authorList>
            <person name="Wu S."/>
            <person name="Wang G."/>
        </authorList>
    </citation>
    <scope>NUCLEOTIDE SEQUENCE [LARGE SCALE GENOMIC DNA]</scope>
    <source>
        <strain evidence="2 3">WSJ-1</strain>
    </source>
</reference>
<dbReference type="OrthoDB" id="5517693at2"/>
<feature type="domain" description="AbiEi antitoxin N-terminal" evidence="1">
    <location>
        <begin position="8"/>
        <end position="49"/>
    </location>
</feature>